<sequence length="157" mass="16479">TGSTGVDMETAIDVTLLNSEVALVDSTLDGPQGHGLSALLIGRSSISRRGIFIVPGLIDADCKGKIKIMVYTLTPPVSIPAGSKIAQLIPFFTCVPKAEPRERGQGGFGSTGEPNMLLALDITKGKPQEWVQIHHPSGQTITLSMLIDTGAEVTIVS</sequence>
<dbReference type="SUPFAM" id="SSF51283">
    <property type="entry name" value="dUTPase-like"/>
    <property type="match status" value="1"/>
</dbReference>
<dbReference type="InterPro" id="IPR001995">
    <property type="entry name" value="Peptidase_A2_cat"/>
</dbReference>
<dbReference type="GO" id="GO:0004190">
    <property type="term" value="F:aspartic-type endopeptidase activity"/>
    <property type="evidence" value="ECO:0007669"/>
    <property type="project" value="UniProtKB-KW"/>
</dbReference>
<dbReference type="InterPro" id="IPR029054">
    <property type="entry name" value="dUTPase-like"/>
</dbReference>
<dbReference type="CDD" id="cd07557">
    <property type="entry name" value="trimeric_dUTPase"/>
    <property type="match status" value="1"/>
</dbReference>
<reference evidence="5 6" key="1">
    <citation type="submission" date="2019-09" db="EMBL/GenBank/DDBJ databases">
        <title>Bird 10,000 Genomes (B10K) Project - Family phase.</title>
        <authorList>
            <person name="Zhang G."/>
        </authorList>
    </citation>
    <scope>NUCLEOTIDE SEQUENCE [LARGE SCALE GENOMIC DNA]</scope>
    <source>
        <strain evidence="5">OUT-0004</strain>
    </source>
</reference>
<dbReference type="Gene3D" id="2.70.40.10">
    <property type="match status" value="1"/>
</dbReference>
<dbReference type="InterPro" id="IPR036157">
    <property type="entry name" value="dUTPase-like_sf"/>
</dbReference>
<comment type="caution">
    <text evidence="5">The sequence shown here is derived from an EMBL/GenBank/DDBJ whole genome shotgun (WGS) entry which is preliminary data.</text>
</comment>
<protein>
    <submittedName>
        <fullName evidence="5">DUT nucleotidohydrolase</fullName>
    </submittedName>
</protein>
<dbReference type="PROSITE" id="PS50175">
    <property type="entry name" value="ASP_PROT_RETROV"/>
    <property type="match status" value="1"/>
</dbReference>
<evidence type="ECO:0000313" key="5">
    <source>
        <dbReference type="EMBL" id="NWX47843.1"/>
    </source>
</evidence>
<keyword evidence="3 5" id="KW-0378">Hydrolase</keyword>
<dbReference type="OrthoDB" id="9900537at2759"/>
<keyword evidence="1" id="KW-0645">Protease</keyword>
<dbReference type="AlphaFoldDB" id="A0A7K6WKC0"/>
<feature type="non-terminal residue" evidence="5">
    <location>
        <position position="157"/>
    </location>
</feature>
<feature type="non-terminal residue" evidence="5">
    <location>
        <position position="1"/>
    </location>
</feature>
<evidence type="ECO:0000256" key="1">
    <source>
        <dbReference type="ARBA" id="ARBA00022670"/>
    </source>
</evidence>
<organism evidence="5 6">
    <name type="scientific">Steatornis caripensis</name>
    <name type="common">Oilbird</name>
    <dbReference type="NCBI Taxonomy" id="48435"/>
    <lineage>
        <taxon>Eukaryota</taxon>
        <taxon>Metazoa</taxon>
        <taxon>Chordata</taxon>
        <taxon>Craniata</taxon>
        <taxon>Vertebrata</taxon>
        <taxon>Euteleostomi</taxon>
        <taxon>Archelosauria</taxon>
        <taxon>Archosauria</taxon>
        <taxon>Dinosauria</taxon>
        <taxon>Saurischia</taxon>
        <taxon>Theropoda</taxon>
        <taxon>Coelurosauria</taxon>
        <taxon>Aves</taxon>
        <taxon>Neognathae</taxon>
        <taxon>Neoaves</taxon>
        <taxon>Strisores</taxon>
        <taxon>Caprimulgiformes</taxon>
        <taxon>Steatornithidae</taxon>
        <taxon>Steatornis</taxon>
    </lineage>
</organism>
<keyword evidence="2" id="KW-0064">Aspartyl protease</keyword>
<evidence type="ECO:0000256" key="2">
    <source>
        <dbReference type="ARBA" id="ARBA00022750"/>
    </source>
</evidence>
<proteinExistence type="predicted"/>
<evidence type="ECO:0000259" key="4">
    <source>
        <dbReference type="PROSITE" id="PS50175"/>
    </source>
</evidence>
<dbReference type="PANTHER" id="PTHR19422:SF123">
    <property type="entry name" value="RT1 CLASS I, LOCUS CE15"/>
    <property type="match status" value="1"/>
</dbReference>
<evidence type="ECO:0000313" key="6">
    <source>
        <dbReference type="Proteomes" id="UP000516988"/>
    </source>
</evidence>
<gene>
    <name evidence="5" type="primary">Dut1</name>
    <name evidence="5" type="ORF">STECAR_R04334</name>
</gene>
<keyword evidence="6" id="KW-1185">Reference proteome</keyword>
<dbReference type="EMBL" id="VZSC01012741">
    <property type="protein sequence ID" value="NWX47843.1"/>
    <property type="molecule type" value="Genomic_DNA"/>
</dbReference>
<dbReference type="PANTHER" id="PTHR19422">
    <property type="entry name" value="GAG RETROVIRAL POLYPROTEIN"/>
    <property type="match status" value="1"/>
</dbReference>
<feature type="domain" description="Peptidase A2" evidence="4">
    <location>
        <begin position="143"/>
        <end position="157"/>
    </location>
</feature>
<dbReference type="Pfam" id="PF00692">
    <property type="entry name" value="dUTPase"/>
    <property type="match status" value="1"/>
</dbReference>
<name>A0A7K6WKC0_STECA</name>
<dbReference type="InterPro" id="IPR033704">
    <property type="entry name" value="dUTPase_trimeric"/>
</dbReference>
<dbReference type="Proteomes" id="UP000516988">
    <property type="component" value="Unassembled WGS sequence"/>
</dbReference>
<dbReference type="InterPro" id="IPR051592">
    <property type="entry name" value="HERV-K_Pro_peptidase_A2"/>
</dbReference>
<dbReference type="GO" id="GO:0006508">
    <property type="term" value="P:proteolysis"/>
    <property type="evidence" value="ECO:0007669"/>
    <property type="project" value="UniProtKB-KW"/>
</dbReference>
<accession>A0A7K6WKC0</accession>
<evidence type="ECO:0000256" key="3">
    <source>
        <dbReference type="ARBA" id="ARBA00022801"/>
    </source>
</evidence>